<dbReference type="AlphaFoldDB" id="X1L152"/>
<sequence>SATISTSSCAYSVNNYWAQVCDGYGVCSLIMTAHYPMDEGSGGVLNDLSGNGNQGTIHDNEGDQWVDGKYGKALQFDGVDDYVSVASSDSLDVTDKITMRRLANSFTAISSETFLTSSIWTTTGTAVSFLKSEGITQLFAVMILDFFRRKNSPIKF</sequence>
<dbReference type="SUPFAM" id="SSF49899">
    <property type="entry name" value="Concanavalin A-like lectins/glucanases"/>
    <property type="match status" value="1"/>
</dbReference>
<comment type="caution">
    <text evidence="1">The sequence shown here is derived from an EMBL/GenBank/DDBJ whole genome shotgun (WGS) entry which is preliminary data.</text>
</comment>
<protein>
    <submittedName>
        <fullName evidence="1">Uncharacterized protein</fullName>
    </submittedName>
</protein>
<dbReference type="EMBL" id="BARV01013230">
    <property type="protein sequence ID" value="GAI13042.1"/>
    <property type="molecule type" value="Genomic_DNA"/>
</dbReference>
<feature type="non-terminal residue" evidence="1">
    <location>
        <position position="1"/>
    </location>
</feature>
<evidence type="ECO:0000313" key="1">
    <source>
        <dbReference type="EMBL" id="GAI13042.1"/>
    </source>
</evidence>
<accession>X1L152</accession>
<organism evidence="1">
    <name type="scientific">marine sediment metagenome</name>
    <dbReference type="NCBI Taxonomy" id="412755"/>
    <lineage>
        <taxon>unclassified sequences</taxon>
        <taxon>metagenomes</taxon>
        <taxon>ecological metagenomes</taxon>
    </lineage>
</organism>
<name>X1L152_9ZZZZ</name>
<gene>
    <name evidence="1" type="ORF">S06H3_24033</name>
</gene>
<dbReference type="Gene3D" id="2.60.120.200">
    <property type="match status" value="1"/>
</dbReference>
<dbReference type="InterPro" id="IPR013320">
    <property type="entry name" value="ConA-like_dom_sf"/>
</dbReference>
<reference evidence="1" key="1">
    <citation type="journal article" date="2014" name="Front. Microbiol.">
        <title>High frequency of phylogenetically diverse reductive dehalogenase-homologous genes in deep subseafloor sedimentary metagenomes.</title>
        <authorList>
            <person name="Kawai M."/>
            <person name="Futagami T."/>
            <person name="Toyoda A."/>
            <person name="Takaki Y."/>
            <person name="Nishi S."/>
            <person name="Hori S."/>
            <person name="Arai W."/>
            <person name="Tsubouchi T."/>
            <person name="Morono Y."/>
            <person name="Uchiyama I."/>
            <person name="Ito T."/>
            <person name="Fujiyama A."/>
            <person name="Inagaki F."/>
            <person name="Takami H."/>
        </authorList>
    </citation>
    <scope>NUCLEOTIDE SEQUENCE</scope>
    <source>
        <strain evidence="1">Expedition CK06-06</strain>
    </source>
</reference>
<proteinExistence type="predicted"/>